<dbReference type="PRINTS" id="PR00906">
    <property type="entry name" value="SECA"/>
</dbReference>
<evidence type="ECO:0000256" key="2">
    <source>
        <dbReference type="ARBA" id="ARBA00007650"/>
    </source>
</evidence>
<dbReference type="GO" id="GO:0005829">
    <property type="term" value="C:cytosol"/>
    <property type="evidence" value="ECO:0007669"/>
    <property type="project" value="TreeGrafter"/>
</dbReference>
<dbReference type="HAMAP" id="MF_01382">
    <property type="entry name" value="SecA"/>
    <property type="match status" value="1"/>
</dbReference>
<gene>
    <name evidence="20" type="primary">secA_2</name>
    <name evidence="15" type="synonym">secA</name>
    <name evidence="20" type="ORF">NCTC12224_02427</name>
</gene>
<keyword evidence="20" id="KW-0347">Helicase</keyword>
<comment type="function">
    <text evidence="15">Part of the Sec protein translocase complex. Interacts with the SecYEG preprotein conducting channel. Has a central role in coupling the hydrolysis of ATP to the transfer of proteins into and across the cell membrane, serving as an ATP-driven molecular motor driving the stepwise translocation of polypeptide chains across the membrane.</text>
</comment>
<dbReference type="Gene3D" id="3.40.50.300">
    <property type="entry name" value="P-loop containing nucleotide triphosphate hydrolases"/>
    <property type="match status" value="3"/>
</dbReference>
<dbReference type="InterPro" id="IPR001650">
    <property type="entry name" value="Helicase_C-like"/>
</dbReference>
<dbReference type="PROSITE" id="PS01312">
    <property type="entry name" value="SECA"/>
    <property type="match status" value="1"/>
</dbReference>
<dbReference type="InterPro" id="IPR000185">
    <property type="entry name" value="SecA"/>
</dbReference>
<feature type="domain" description="SecA family profile" evidence="19">
    <location>
        <begin position="1"/>
        <end position="571"/>
    </location>
</feature>
<dbReference type="NCBIfam" id="NF006630">
    <property type="entry name" value="PRK09200.1"/>
    <property type="match status" value="1"/>
</dbReference>
<dbReference type="PROSITE" id="PS51196">
    <property type="entry name" value="SECA_MOTOR_DEAD"/>
    <property type="match status" value="1"/>
</dbReference>
<keyword evidence="20" id="KW-0378">Hydrolase</keyword>
<comment type="similarity">
    <text evidence="2 15 16">Belongs to the SecA family.</text>
</comment>
<dbReference type="SUPFAM" id="SSF81767">
    <property type="entry name" value="Pre-protein crosslinking domain of SecA"/>
    <property type="match status" value="1"/>
</dbReference>
<dbReference type="FunFam" id="3.90.1440.10:FF:000001">
    <property type="entry name" value="Preprotein translocase subunit SecA"/>
    <property type="match status" value="1"/>
</dbReference>
<evidence type="ECO:0000256" key="3">
    <source>
        <dbReference type="ARBA" id="ARBA00022448"/>
    </source>
</evidence>
<comment type="subunit">
    <text evidence="15">Monomer and homodimer. Part of the essential Sec protein translocation apparatus which comprises SecA, SecYEG and auxiliary proteins SecDF. Other proteins may also be involved.</text>
</comment>
<name>A0A380KGI3_9STRE</name>
<feature type="domain" description="Helicase C-terminal" evidence="18">
    <location>
        <begin position="411"/>
        <end position="577"/>
    </location>
</feature>
<evidence type="ECO:0000256" key="8">
    <source>
        <dbReference type="ARBA" id="ARBA00022833"/>
    </source>
</evidence>
<keyword evidence="12 15" id="KW-0811">Translocation</keyword>
<keyword evidence="9 15" id="KW-0067">ATP-binding</keyword>
<evidence type="ECO:0000256" key="5">
    <source>
        <dbReference type="ARBA" id="ARBA00022490"/>
    </source>
</evidence>
<evidence type="ECO:0000256" key="14">
    <source>
        <dbReference type="ARBA" id="ARBA00034006"/>
    </source>
</evidence>
<dbReference type="GO" id="GO:0017038">
    <property type="term" value="P:protein import"/>
    <property type="evidence" value="ECO:0007669"/>
    <property type="project" value="InterPro"/>
</dbReference>
<dbReference type="InterPro" id="IPR014001">
    <property type="entry name" value="Helicase_ATP-bd"/>
</dbReference>
<feature type="binding site" evidence="15">
    <location>
        <position position="493"/>
    </location>
    <ligand>
        <name>ATP</name>
        <dbReference type="ChEBI" id="CHEBI:30616"/>
    </ligand>
</feature>
<dbReference type="GO" id="GO:0006605">
    <property type="term" value="P:protein targeting"/>
    <property type="evidence" value="ECO:0007669"/>
    <property type="project" value="UniProtKB-UniRule"/>
</dbReference>
<dbReference type="GO" id="GO:0046872">
    <property type="term" value="F:metal ion binding"/>
    <property type="evidence" value="ECO:0007669"/>
    <property type="project" value="UniProtKB-KW"/>
</dbReference>
<dbReference type="InterPro" id="IPR027417">
    <property type="entry name" value="P-loop_NTPase"/>
</dbReference>
<organism evidence="20 21">
    <name type="scientific">Streptococcus hyointestinalis</name>
    <dbReference type="NCBI Taxonomy" id="1337"/>
    <lineage>
        <taxon>Bacteria</taxon>
        <taxon>Bacillati</taxon>
        <taxon>Bacillota</taxon>
        <taxon>Bacilli</taxon>
        <taxon>Lactobacillales</taxon>
        <taxon>Streptococcaceae</taxon>
        <taxon>Streptococcus</taxon>
    </lineage>
</organism>
<dbReference type="GO" id="GO:0005886">
    <property type="term" value="C:plasma membrane"/>
    <property type="evidence" value="ECO:0007669"/>
    <property type="project" value="UniProtKB-SubCell"/>
</dbReference>
<dbReference type="GO" id="GO:0031522">
    <property type="term" value="C:cell envelope Sec protein transport complex"/>
    <property type="evidence" value="ECO:0007669"/>
    <property type="project" value="TreeGrafter"/>
</dbReference>
<proteinExistence type="inferred from homology"/>
<dbReference type="CDD" id="cd17928">
    <property type="entry name" value="DEXDc_SecA"/>
    <property type="match status" value="1"/>
</dbReference>
<evidence type="ECO:0000259" key="18">
    <source>
        <dbReference type="PROSITE" id="PS51194"/>
    </source>
</evidence>
<dbReference type="InterPro" id="IPR011130">
    <property type="entry name" value="SecA_preprotein_X-link_dom"/>
</dbReference>
<reference evidence="20 21" key="1">
    <citation type="submission" date="2018-06" db="EMBL/GenBank/DDBJ databases">
        <authorList>
            <consortium name="Pathogen Informatics"/>
            <person name="Doyle S."/>
        </authorList>
    </citation>
    <scope>NUCLEOTIDE SEQUENCE [LARGE SCALE GENOMIC DNA]</scope>
    <source>
        <strain evidence="20 21">NCTC12224</strain>
    </source>
</reference>
<evidence type="ECO:0000256" key="16">
    <source>
        <dbReference type="RuleBase" id="RU003874"/>
    </source>
</evidence>
<dbReference type="GO" id="GO:0008564">
    <property type="term" value="F:protein-exporting ATPase activity"/>
    <property type="evidence" value="ECO:0007669"/>
    <property type="project" value="UniProtKB-EC"/>
</dbReference>
<keyword evidence="11 15" id="KW-1278">Translocase</keyword>
<evidence type="ECO:0000313" key="20">
    <source>
        <dbReference type="EMBL" id="SUN63407.1"/>
    </source>
</evidence>
<dbReference type="PANTHER" id="PTHR30612:SF0">
    <property type="entry name" value="CHLOROPLAST PROTEIN-TRANSPORTING ATPASE"/>
    <property type="match status" value="1"/>
</dbReference>
<dbReference type="Pfam" id="PF01043">
    <property type="entry name" value="SecA_PP_bind"/>
    <property type="match status" value="1"/>
</dbReference>
<dbReference type="Gene3D" id="1.10.3060.10">
    <property type="entry name" value="Helical scaffold and wing domains of SecA"/>
    <property type="match status" value="1"/>
</dbReference>
<dbReference type="Pfam" id="PF21090">
    <property type="entry name" value="P-loop_SecA"/>
    <property type="match status" value="2"/>
</dbReference>
<feature type="binding site" evidence="15">
    <location>
        <begin position="103"/>
        <end position="107"/>
    </location>
    <ligand>
        <name>ATP</name>
        <dbReference type="ChEBI" id="CHEBI:30616"/>
    </ligand>
</feature>
<dbReference type="InterPro" id="IPR011115">
    <property type="entry name" value="SecA_DEAD"/>
</dbReference>
<evidence type="ECO:0000256" key="9">
    <source>
        <dbReference type="ARBA" id="ARBA00022840"/>
    </source>
</evidence>
<evidence type="ECO:0000256" key="4">
    <source>
        <dbReference type="ARBA" id="ARBA00022475"/>
    </source>
</evidence>
<dbReference type="FunFam" id="3.40.50.300:FF:000429">
    <property type="entry name" value="Preprotein translocase subunit SecA"/>
    <property type="match status" value="1"/>
</dbReference>
<dbReference type="PROSITE" id="PS51192">
    <property type="entry name" value="HELICASE_ATP_BIND_1"/>
    <property type="match status" value="1"/>
</dbReference>
<dbReference type="InterPro" id="IPR020937">
    <property type="entry name" value="SecA_CS"/>
</dbReference>
<dbReference type="SMART" id="SM00957">
    <property type="entry name" value="SecA_DEAD"/>
    <property type="match status" value="1"/>
</dbReference>
<keyword evidence="21" id="KW-1185">Reference proteome</keyword>
<dbReference type="InterPro" id="IPR044722">
    <property type="entry name" value="SecA_SF2_C"/>
</dbReference>
<keyword evidence="7 15" id="KW-0547">Nucleotide-binding</keyword>
<evidence type="ECO:0000259" key="17">
    <source>
        <dbReference type="PROSITE" id="PS51192"/>
    </source>
</evidence>
<dbReference type="SUPFAM" id="SSF52540">
    <property type="entry name" value="P-loop containing nucleoside triphosphate hydrolases"/>
    <property type="match status" value="2"/>
</dbReference>
<dbReference type="GO" id="GO:0065002">
    <property type="term" value="P:intracellular protein transmembrane transport"/>
    <property type="evidence" value="ECO:0007669"/>
    <property type="project" value="UniProtKB-UniRule"/>
</dbReference>
<protein>
    <recommendedName>
        <fullName evidence="15 16">Protein translocase subunit SecA</fullName>
        <ecNumber evidence="15">7.4.2.8</ecNumber>
    </recommendedName>
</protein>
<evidence type="ECO:0000256" key="6">
    <source>
        <dbReference type="ARBA" id="ARBA00022723"/>
    </source>
</evidence>
<comment type="cofactor">
    <cofactor evidence="1">
        <name>Zn(2+)</name>
        <dbReference type="ChEBI" id="CHEBI:29105"/>
    </cofactor>
</comment>
<dbReference type="Pfam" id="PF07516">
    <property type="entry name" value="SecA_SW"/>
    <property type="match status" value="1"/>
</dbReference>
<dbReference type="PANTHER" id="PTHR30612">
    <property type="entry name" value="SECA INNER MEMBRANE COMPONENT OF SEC PROTEIN SECRETION SYSTEM"/>
    <property type="match status" value="1"/>
</dbReference>
<evidence type="ECO:0000256" key="11">
    <source>
        <dbReference type="ARBA" id="ARBA00022967"/>
    </source>
</evidence>
<dbReference type="GO" id="GO:0043952">
    <property type="term" value="P:protein transport by the Sec complex"/>
    <property type="evidence" value="ECO:0007669"/>
    <property type="project" value="TreeGrafter"/>
</dbReference>
<dbReference type="Proteomes" id="UP000254924">
    <property type="component" value="Unassembled WGS sequence"/>
</dbReference>
<dbReference type="OrthoDB" id="9805579at2"/>
<dbReference type="EC" id="7.4.2.8" evidence="15"/>
<dbReference type="Pfam" id="PF07517">
    <property type="entry name" value="SecA_DEAD"/>
    <property type="match status" value="1"/>
</dbReference>
<keyword evidence="5 15" id="KW-0963">Cytoplasm</keyword>
<dbReference type="EMBL" id="UHFN01000007">
    <property type="protein sequence ID" value="SUN63407.1"/>
    <property type="molecule type" value="Genomic_DNA"/>
</dbReference>
<accession>A0A380KGI3</accession>
<dbReference type="PROSITE" id="PS51194">
    <property type="entry name" value="HELICASE_CTER"/>
    <property type="match status" value="1"/>
</dbReference>
<evidence type="ECO:0000256" key="10">
    <source>
        <dbReference type="ARBA" id="ARBA00022927"/>
    </source>
</evidence>
<sequence length="846" mass="95336">MANLLRSIVENDKGELRKLEKTAKKVESYADAMSALSDEKLQAKTPEFKERYQNGESLDALLPEAFAVVREAAKRVLGLFPYRVQIMGGIVLHHGDIPEMRTGEGKTLTATMPVYLNALSGEGVHVITVNEYLSERDATEMGEVYSWLGLSVGINLAAKSPFEKREAYNCDITYSTNSEIGFDYLRDNMVVRQEDMVQRPLNYALVDEVDSVLIDEARTPLIVSGPVSSETNQLYIRADKFVKTLNQDDYIIDVPTKTIGLSDSGIDKAEAYFNLNNLYDIDNVALTHYIDNALRANYIMLLDIDYVVSEDQEILIVDQFTGRTMEGRRFSDGLHQAIEAKEAVPIQEESKTSASITYQNMFRMYRKLSGMTGTGKTEEEEFREIYNMRVIPIPTNRPVARIDHPDLLYPNLQAKFNAVVEDVRARHEKGQPVLVGTVAVETSDLISKKLVQAGVPHEVLNAKNHFKEAQIIMNAGQRGAVTIATNMAGRGTDIKLGEGVRELGGLCVIGTERHESRRIDNQLRGRSGRQGDPGESQFYLSLEDELMRRFGSDRIKAVLERMNMNDDDTVIKSRMLTRQVESAQKRVEGNNYDTRKQVLQYDDVMREQREIIYGDRYNVIVADHDLTPEIQAMIQRTINRAVDSHSRASNSRNEALEAIVNFARSALVPETSISVSDLRNLKDDDIKKTLYNRAMKVYNAQISKLSTPDAILEFQKVLILMVVDNKWTEHIDALDQLRNAVGLRGYAQNNPIVEYQSEGFRMFQDMIGSIEFDVTRTMMKAQIHEQERERAEAHATTTAAANIAAKAPGAANVPVEKLDFTNVKRNDPCPCGSGKKYKNCHGRKQF</sequence>
<dbReference type="InterPro" id="IPR014018">
    <property type="entry name" value="SecA_motor_DEAD"/>
</dbReference>
<keyword evidence="6" id="KW-0479">Metal-binding</keyword>
<dbReference type="Pfam" id="PF02810">
    <property type="entry name" value="SEC-C"/>
    <property type="match status" value="1"/>
</dbReference>
<keyword evidence="4 15" id="KW-1003">Cell membrane</keyword>
<keyword evidence="3 15" id="KW-0813">Transport</keyword>
<dbReference type="CDD" id="cd18803">
    <property type="entry name" value="SF2_C_secA"/>
    <property type="match status" value="1"/>
</dbReference>
<dbReference type="SUPFAM" id="SSF81886">
    <property type="entry name" value="Helical scaffold and wing domains of SecA"/>
    <property type="match status" value="1"/>
</dbReference>
<keyword evidence="13 15" id="KW-0472">Membrane</keyword>
<dbReference type="InterPro" id="IPR004027">
    <property type="entry name" value="SEC_C_motif"/>
</dbReference>
<comment type="subcellular location">
    <subcellularLocation>
        <location evidence="15">Cell membrane</location>
        <topology evidence="15">Peripheral membrane protein</topology>
        <orientation evidence="15">Cytoplasmic side</orientation>
    </subcellularLocation>
    <subcellularLocation>
        <location evidence="15">Cytoplasm</location>
    </subcellularLocation>
    <text evidence="15">Distribution is 50-50.</text>
</comment>
<dbReference type="FunFam" id="1.10.3060.10:FF:000002">
    <property type="entry name" value="Preprotein translocase subunit SecA"/>
    <property type="match status" value="1"/>
</dbReference>
<evidence type="ECO:0000256" key="1">
    <source>
        <dbReference type="ARBA" id="ARBA00001947"/>
    </source>
</evidence>
<evidence type="ECO:0000256" key="13">
    <source>
        <dbReference type="ARBA" id="ARBA00023136"/>
    </source>
</evidence>
<dbReference type="GO" id="GO:0005524">
    <property type="term" value="F:ATP binding"/>
    <property type="evidence" value="ECO:0007669"/>
    <property type="project" value="UniProtKB-UniRule"/>
</dbReference>
<evidence type="ECO:0000313" key="21">
    <source>
        <dbReference type="Proteomes" id="UP000254924"/>
    </source>
</evidence>
<evidence type="ECO:0000259" key="19">
    <source>
        <dbReference type="PROSITE" id="PS51196"/>
    </source>
</evidence>
<dbReference type="InterPro" id="IPR036670">
    <property type="entry name" value="SecA_X-link_sf"/>
</dbReference>
<evidence type="ECO:0000256" key="15">
    <source>
        <dbReference type="HAMAP-Rule" id="MF_01382"/>
    </source>
</evidence>
<keyword evidence="10 15" id="KW-0653">Protein transport</keyword>
<keyword evidence="8" id="KW-0862">Zinc</keyword>
<feature type="domain" description="Helicase ATP-binding" evidence="17">
    <location>
        <begin position="87"/>
        <end position="245"/>
    </location>
</feature>
<feature type="binding site" evidence="15">
    <location>
        <position position="85"/>
    </location>
    <ligand>
        <name>ATP</name>
        <dbReference type="ChEBI" id="CHEBI:30616"/>
    </ligand>
</feature>
<dbReference type="InterPro" id="IPR011116">
    <property type="entry name" value="SecA_Wing/Scaffold"/>
</dbReference>
<dbReference type="AlphaFoldDB" id="A0A380KGI3"/>
<dbReference type="NCBIfam" id="TIGR00963">
    <property type="entry name" value="secA"/>
    <property type="match status" value="1"/>
</dbReference>
<dbReference type="InterPro" id="IPR036266">
    <property type="entry name" value="SecA_Wing/Scaffold_sf"/>
</dbReference>
<dbReference type="Gene3D" id="3.90.1440.10">
    <property type="entry name" value="SecA, preprotein cross-linking domain"/>
    <property type="match status" value="1"/>
</dbReference>
<dbReference type="SMART" id="SM00958">
    <property type="entry name" value="SecA_PP_bind"/>
    <property type="match status" value="1"/>
</dbReference>
<evidence type="ECO:0000256" key="7">
    <source>
        <dbReference type="ARBA" id="ARBA00022741"/>
    </source>
</evidence>
<evidence type="ECO:0000256" key="12">
    <source>
        <dbReference type="ARBA" id="ARBA00023010"/>
    </source>
</evidence>
<comment type="catalytic activity">
    <reaction evidence="14 15">
        <text>ATP + H2O + cellular proteinSide 1 = ADP + phosphate + cellular proteinSide 2.</text>
        <dbReference type="EC" id="7.4.2.8"/>
    </reaction>
</comment>
<dbReference type="GO" id="GO:0004386">
    <property type="term" value="F:helicase activity"/>
    <property type="evidence" value="ECO:0007669"/>
    <property type="project" value="UniProtKB-KW"/>
</dbReference>